<gene>
    <name evidence="7" type="ORF">DP116_01565</name>
</gene>
<feature type="compositionally biased region" description="Polar residues" evidence="3">
    <location>
        <begin position="189"/>
        <end position="202"/>
    </location>
</feature>
<protein>
    <submittedName>
        <fullName evidence="7">N-acetylmuramoyl-L-alanine amidase</fullName>
    </submittedName>
</protein>
<organism evidence="7 8">
    <name type="scientific">Brasilonema bromeliae SPC951</name>
    <dbReference type="NCBI Taxonomy" id="385972"/>
    <lineage>
        <taxon>Bacteria</taxon>
        <taxon>Bacillati</taxon>
        <taxon>Cyanobacteriota</taxon>
        <taxon>Cyanophyceae</taxon>
        <taxon>Nostocales</taxon>
        <taxon>Scytonemataceae</taxon>
        <taxon>Brasilonema</taxon>
        <taxon>Bromeliae group (in: Brasilonema)</taxon>
    </lineage>
</organism>
<dbReference type="Proteomes" id="UP000718564">
    <property type="component" value="Unassembled WGS sequence"/>
</dbReference>
<dbReference type="PANTHER" id="PTHR30404:SF7">
    <property type="entry name" value="CELL WALL AMIDASE LYTH-RELATED"/>
    <property type="match status" value="1"/>
</dbReference>
<dbReference type="Gene3D" id="2.30.30.40">
    <property type="entry name" value="SH3 Domains"/>
    <property type="match status" value="1"/>
</dbReference>
<dbReference type="Pfam" id="PF01520">
    <property type="entry name" value="Amidase_3"/>
    <property type="match status" value="1"/>
</dbReference>
<evidence type="ECO:0000256" key="3">
    <source>
        <dbReference type="SAM" id="MobiDB-lite"/>
    </source>
</evidence>
<proteinExistence type="predicted"/>
<dbReference type="Gene3D" id="3.40.630.40">
    <property type="entry name" value="Zn-dependent exopeptidases"/>
    <property type="match status" value="1"/>
</dbReference>
<evidence type="ECO:0000256" key="1">
    <source>
        <dbReference type="ARBA" id="ARBA00022801"/>
    </source>
</evidence>
<feature type="chain" id="PRO_5047347338" evidence="4">
    <location>
        <begin position="22"/>
        <end position="642"/>
    </location>
</feature>
<evidence type="ECO:0000259" key="6">
    <source>
        <dbReference type="SMART" id="SM00646"/>
    </source>
</evidence>
<keyword evidence="2" id="KW-0961">Cell wall biogenesis/degradation</keyword>
<dbReference type="SMART" id="SM00287">
    <property type="entry name" value="SH3b"/>
    <property type="match status" value="1"/>
</dbReference>
<dbReference type="RefSeq" id="WP_169153498.1">
    <property type="nucleotide sequence ID" value="NZ_CAWPJE010000237.1"/>
</dbReference>
<name>A0ABX1P2U7_9CYAN</name>
<feature type="signal peptide" evidence="4">
    <location>
        <begin position="1"/>
        <end position="21"/>
    </location>
</feature>
<dbReference type="SMART" id="SM00646">
    <property type="entry name" value="Ami_3"/>
    <property type="match status" value="1"/>
</dbReference>
<dbReference type="InterPro" id="IPR003646">
    <property type="entry name" value="SH3-like_bac-type"/>
</dbReference>
<dbReference type="PANTHER" id="PTHR30404">
    <property type="entry name" value="N-ACETYLMURAMOYL-L-ALANINE AMIDASE"/>
    <property type="match status" value="1"/>
</dbReference>
<feature type="domain" description="SH3b" evidence="5">
    <location>
        <begin position="266"/>
        <end position="324"/>
    </location>
</feature>
<evidence type="ECO:0000256" key="2">
    <source>
        <dbReference type="ARBA" id="ARBA00023316"/>
    </source>
</evidence>
<accession>A0ABX1P2U7</accession>
<feature type="region of interest" description="Disordered" evidence="3">
    <location>
        <begin position="181"/>
        <end position="202"/>
    </location>
</feature>
<evidence type="ECO:0000256" key="4">
    <source>
        <dbReference type="SAM" id="SignalP"/>
    </source>
</evidence>
<dbReference type="SUPFAM" id="SSF53187">
    <property type="entry name" value="Zn-dependent exopeptidases"/>
    <property type="match status" value="1"/>
</dbReference>
<dbReference type="CDD" id="cd02696">
    <property type="entry name" value="MurNAc-LAA"/>
    <property type="match status" value="1"/>
</dbReference>
<dbReference type="InterPro" id="IPR002508">
    <property type="entry name" value="MurNAc-LAA_cat"/>
</dbReference>
<evidence type="ECO:0000259" key="5">
    <source>
        <dbReference type="SMART" id="SM00287"/>
    </source>
</evidence>
<dbReference type="InterPro" id="IPR050695">
    <property type="entry name" value="N-acetylmuramoyl_amidase_3"/>
</dbReference>
<evidence type="ECO:0000313" key="8">
    <source>
        <dbReference type="Proteomes" id="UP000718564"/>
    </source>
</evidence>
<sequence>MRSLLGLILLSSIVTPSIALAQEQSLKVVFPKTNYQTSAQKIFFLGTAPSSGEVLINNQPVTRSKSGHFAPSFPLQLGENLFTVRYQNQEIQIRVTRLSTQPEVPQGLGFAKDSLTPRVDIAKLPGEQICFSALAPRATPSGSIAPGTASSGSIAAPNVSVSVKLGNQTVSLLPQPQQAQLPANSAALTGQNQPSTQSSAGKYQGCTTVPQFNPQLYGNNIVSGAVAENSARNIDLGKPEFQLTLNGKTITQQGTGKVTILSPEQLEVVEVIADSGVARTGPSTDYSRLTPLPKGTRAAVTGREGEWLRLDYGAWINTKETRPLLGAVPQQSIIRSVGYRRLPSMTEMVFPLQVPVPVSVQQGDQTFTLTLHNTTAQTDIIRLDDDPLISRLDWQQLPPYVPGGQPGVQYTFNLKKAQQWGYKLRYDNTSLVLSLRHSPFISSTNTRETRGMFAIQKPLSGIKILLDPGHGGKESGASGPTGYLEKDVNLVVSKLVRDELVKRGAKVVMTREDDKEVSLPDRVAIIDKEEPAIAISIHYNSLPDEGDAEKIKGMAAFWYHPQAHSFAVFMQKYVVSKLGRPSYGVFWDNLALTRPASTPSVLLELGFMSNPNEFEWVTNAQEQKKLAKVIGDGIVEWFRSAR</sequence>
<evidence type="ECO:0000313" key="7">
    <source>
        <dbReference type="EMBL" id="NMG18202.1"/>
    </source>
</evidence>
<dbReference type="EMBL" id="QMEB01000006">
    <property type="protein sequence ID" value="NMG18202.1"/>
    <property type="molecule type" value="Genomic_DNA"/>
</dbReference>
<reference evidence="7 8" key="1">
    <citation type="submission" date="2018-06" db="EMBL/GenBank/DDBJ databases">
        <title>Comparative genomics of Brasilonema spp. strains.</title>
        <authorList>
            <person name="Alvarenga D.O."/>
            <person name="Fiore M.F."/>
            <person name="Varani A.M."/>
        </authorList>
    </citation>
    <scope>NUCLEOTIDE SEQUENCE [LARGE SCALE GENOMIC DNA]</scope>
    <source>
        <strain evidence="7 8">SPC951</strain>
    </source>
</reference>
<keyword evidence="8" id="KW-1185">Reference proteome</keyword>
<keyword evidence="4" id="KW-0732">Signal</keyword>
<comment type="caution">
    <text evidence="7">The sequence shown here is derived from an EMBL/GenBank/DDBJ whole genome shotgun (WGS) entry which is preliminary data.</text>
</comment>
<feature type="domain" description="MurNAc-LAA" evidence="6">
    <location>
        <begin position="523"/>
        <end position="635"/>
    </location>
</feature>
<keyword evidence="1" id="KW-0378">Hydrolase</keyword>